<dbReference type="AlphaFoldDB" id="A0A2K0UQ23"/>
<comment type="caution">
    <text evidence="1">The sequence shown here is derived from an EMBL/GenBank/DDBJ whole genome shotgun (WGS) entry which is preliminary data.</text>
</comment>
<proteinExistence type="predicted"/>
<accession>A0A2K0UQ23</accession>
<organism evidence="1 2">
    <name type="scientific">Gibberella nygamai</name>
    <name type="common">Bean root rot disease fungus</name>
    <name type="synonym">Fusarium nygamai</name>
    <dbReference type="NCBI Taxonomy" id="42673"/>
    <lineage>
        <taxon>Eukaryota</taxon>
        <taxon>Fungi</taxon>
        <taxon>Dikarya</taxon>
        <taxon>Ascomycota</taxon>
        <taxon>Pezizomycotina</taxon>
        <taxon>Sordariomycetes</taxon>
        <taxon>Hypocreomycetidae</taxon>
        <taxon>Hypocreales</taxon>
        <taxon>Nectriaceae</taxon>
        <taxon>Fusarium</taxon>
        <taxon>Fusarium fujikuroi species complex</taxon>
    </lineage>
</organism>
<reference evidence="1 2" key="1">
    <citation type="submission" date="2017-06" db="EMBL/GenBank/DDBJ databases">
        <title>Genome of Fusarium nygamai isolate CS10214.</title>
        <authorList>
            <person name="Gardiner D.M."/>
            <person name="Obanor F."/>
            <person name="Kazan K."/>
        </authorList>
    </citation>
    <scope>NUCLEOTIDE SEQUENCE [LARGE SCALE GENOMIC DNA]</scope>
    <source>
        <strain evidence="1 2">CS10214</strain>
    </source>
</reference>
<gene>
    <name evidence="1" type="ORF">FNYG_14813</name>
</gene>
<evidence type="ECO:0000313" key="1">
    <source>
        <dbReference type="EMBL" id="PNP59862.1"/>
    </source>
</evidence>
<name>A0A2K0UQ23_GIBNY</name>
<keyword evidence="2" id="KW-1185">Reference proteome</keyword>
<evidence type="ECO:0000313" key="2">
    <source>
        <dbReference type="Proteomes" id="UP000236664"/>
    </source>
</evidence>
<dbReference type="Proteomes" id="UP000236664">
    <property type="component" value="Unassembled WGS sequence"/>
</dbReference>
<dbReference type="OrthoDB" id="3522001at2759"/>
<protein>
    <submittedName>
        <fullName evidence="1">Uncharacterized protein</fullName>
    </submittedName>
</protein>
<sequence length="100" mass="11577">MENIIAASQARLKAEEAMRLRKGDLEEDIDRDSAWVKRLGWVRHFGSRDLLDGFEAAEWIRAKAATNGRARQEDEQAVRERLLLVRLGQSFDLARQREVN</sequence>
<dbReference type="EMBL" id="MTQA01000413">
    <property type="protein sequence ID" value="PNP59862.1"/>
    <property type="molecule type" value="Genomic_DNA"/>
</dbReference>